<reference evidence="9" key="1">
    <citation type="journal article" date="2019" name="Int. J. Syst. Evol. Microbiol.">
        <title>The Global Catalogue of Microorganisms (GCM) 10K type strain sequencing project: providing services to taxonomists for standard genome sequencing and annotation.</title>
        <authorList>
            <consortium name="The Broad Institute Genomics Platform"/>
            <consortium name="The Broad Institute Genome Sequencing Center for Infectious Disease"/>
            <person name="Wu L."/>
            <person name="Ma J."/>
        </authorList>
    </citation>
    <scope>NUCLEOTIDE SEQUENCE [LARGE SCALE GENOMIC DNA]</scope>
    <source>
        <strain evidence="9">CECT 8570</strain>
    </source>
</reference>
<accession>A0ABV8V4P2</accession>
<evidence type="ECO:0000256" key="4">
    <source>
        <dbReference type="ARBA" id="ARBA00022692"/>
    </source>
</evidence>
<evidence type="ECO:0000313" key="8">
    <source>
        <dbReference type="EMBL" id="MFC4362175.1"/>
    </source>
</evidence>
<evidence type="ECO:0000256" key="3">
    <source>
        <dbReference type="ARBA" id="ARBA00022475"/>
    </source>
</evidence>
<keyword evidence="3" id="KW-1003">Cell membrane</keyword>
<evidence type="ECO:0000313" key="9">
    <source>
        <dbReference type="Proteomes" id="UP001595840"/>
    </source>
</evidence>
<comment type="subcellular location">
    <subcellularLocation>
        <location evidence="1">Cell membrane</location>
        <topology evidence="1">Multi-pass membrane protein</topology>
    </subcellularLocation>
</comment>
<organism evidence="8 9">
    <name type="scientific">Simiduia curdlanivorans</name>
    <dbReference type="NCBI Taxonomy" id="1492769"/>
    <lineage>
        <taxon>Bacteria</taxon>
        <taxon>Pseudomonadati</taxon>
        <taxon>Pseudomonadota</taxon>
        <taxon>Gammaproteobacteria</taxon>
        <taxon>Cellvibrionales</taxon>
        <taxon>Cellvibrionaceae</taxon>
        <taxon>Simiduia</taxon>
    </lineage>
</organism>
<feature type="transmembrane region" description="Helical" evidence="7">
    <location>
        <begin position="29"/>
        <end position="48"/>
    </location>
</feature>
<feature type="transmembrane region" description="Helical" evidence="7">
    <location>
        <begin position="54"/>
        <end position="76"/>
    </location>
</feature>
<keyword evidence="6 7" id="KW-0472">Membrane</keyword>
<comment type="caution">
    <text evidence="8">The sequence shown here is derived from an EMBL/GenBank/DDBJ whole genome shotgun (WGS) entry which is preliminary data.</text>
</comment>
<dbReference type="InterPro" id="IPR005744">
    <property type="entry name" value="Hy-lIII"/>
</dbReference>
<feature type="transmembrane region" description="Helical" evidence="7">
    <location>
        <begin position="200"/>
        <end position="219"/>
    </location>
</feature>
<sequence>MTSPAPNSPTSLKAYSFAEELANSISHGLGALLSIIGLTLMVIVSVAADDGWKLTSAIVYGSSLVFLFLASTLYHSVPNPKVKGVLRVVDHCAIYMLIAGTYTPFMLINLRGAWGWTIFAVIWSLALFGIFFKLFFRHRFPKISLFTYIMMGWLVIVATSEMLAKVPSGALWLLLAGGLVYTIGAIFYKWERIPYNHAIWHLFVLGGSTCHFLAVYLYVI</sequence>
<protein>
    <submittedName>
        <fullName evidence="8">Hemolysin III family protein</fullName>
    </submittedName>
</protein>
<keyword evidence="9" id="KW-1185">Reference proteome</keyword>
<name>A0ABV8V4P2_9GAMM</name>
<keyword evidence="5 7" id="KW-1133">Transmembrane helix</keyword>
<dbReference type="NCBIfam" id="TIGR01065">
    <property type="entry name" value="hlyIII"/>
    <property type="match status" value="1"/>
</dbReference>
<dbReference type="InterPro" id="IPR004254">
    <property type="entry name" value="AdipoR/HlyIII-related"/>
</dbReference>
<dbReference type="PANTHER" id="PTHR20855:SF3">
    <property type="entry name" value="LD03007P"/>
    <property type="match status" value="1"/>
</dbReference>
<feature type="transmembrane region" description="Helical" evidence="7">
    <location>
        <begin position="170"/>
        <end position="188"/>
    </location>
</feature>
<gene>
    <name evidence="8" type="ORF">ACFOX3_07675</name>
</gene>
<proteinExistence type="inferred from homology"/>
<evidence type="ECO:0000256" key="6">
    <source>
        <dbReference type="ARBA" id="ARBA00023136"/>
    </source>
</evidence>
<dbReference type="Pfam" id="PF03006">
    <property type="entry name" value="HlyIII"/>
    <property type="match status" value="1"/>
</dbReference>
<feature type="transmembrane region" description="Helical" evidence="7">
    <location>
        <begin position="114"/>
        <end position="136"/>
    </location>
</feature>
<evidence type="ECO:0000256" key="5">
    <source>
        <dbReference type="ARBA" id="ARBA00022989"/>
    </source>
</evidence>
<evidence type="ECO:0000256" key="2">
    <source>
        <dbReference type="ARBA" id="ARBA00008488"/>
    </source>
</evidence>
<dbReference type="NCBIfam" id="NF011669">
    <property type="entry name" value="PRK15087.1"/>
    <property type="match status" value="1"/>
</dbReference>
<dbReference type="EMBL" id="JBHSCX010000005">
    <property type="protein sequence ID" value="MFC4362175.1"/>
    <property type="molecule type" value="Genomic_DNA"/>
</dbReference>
<evidence type="ECO:0000256" key="7">
    <source>
        <dbReference type="SAM" id="Phobius"/>
    </source>
</evidence>
<evidence type="ECO:0000256" key="1">
    <source>
        <dbReference type="ARBA" id="ARBA00004651"/>
    </source>
</evidence>
<dbReference type="Proteomes" id="UP001595840">
    <property type="component" value="Unassembled WGS sequence"/>
</dbReference>
<dbReference type="PANTHER" id="PTHR20855">
    <property type="entry name" value="ADIPOR/PROGESTIN RECEPTOR-RELATED"/>
    <property type="match status" value="1"/>
</dbReference>
<feature type="transmembrane region" description="Helical" evidence="7">
    <location>
        <begin position="143"/>
        <end position="164"/>
    </location>
</feature>
<keyword evidence="4 7" id="KW-0812">Transmembrane</keyword>
<dbReference type="RefSeq" id="WP_290265614.1">
    <property type="nucleotide sequence ID" value="NZ_JAUFQG010000006.1"/>
</dbReference>
<comment type="similarity">
    <text evidence="2">Belongs to the UPF0073 (Hly-III) family.</text>
</comment>